<sequence length="174" mass="19187">MTSECAILRCGPAAGSDHKAKRFTEFKACDAARGGAGGRGRGRRRRPVCRSCPPYYGYGLINRWMPPPGAGARAATRAGYISAVPPVVTGEIAPDAAQIWVRRFFVWRERRGRRRARSMRRDSALPPRARARPRPSRLASRTRSADELLPHLPPPAPIRSLCRGLFSTQIDANA</sequence>
<protein>
    <submittedName>
        <fullName evidence="2">Uncharacterized protein</fullName>
    </submittedName>
</protein>
<accession>A0A4C1V8Z3</accession>
<reference evidence="2 3" key="1">
    <citation type="journal article" date="2019" name="Commun. Biol.">
        <title>The bagworm genome reveals a unique fibroin gene that provides high tensile strength.</title>
        <authorList>
            <person name="Kono N."/>
            <person name="Nakamura H."/>
            <person name="Ohtoshi R."/>
            <person name="Tomita M."/>
            <person name="Numata K."/>
            <person name="Arakawa K."/>
        </authorList>
    </citation>
    <scope>NUCLEOTIDE SEQUENCE [LARGE SCALE GENOMIC DNA]</scope>
</reference>
<comment type="caution">
    <text evidence="2">The sequence shown here is derived from an EMBL/GenBank/DDBJ whole genome shotgun (WGS) entry which is preliminary data.</text>
</comment>
<evidence type="ECO:0000256" key="1">
    <source>
        <dbReference type="SAM" id="MobiDB-lite"/>
    </source>
</evidence>
<evidence type="ECO:0000313" key="3">
    <source>
        <dbReference type="Proteomes" id="UP000299102"/>
    </source>
</evidence>
<organism evidence="2 3">
    <name type="scientific">Eumeta variegata</name>
    <name type="common">Bagworm moth</name>
    <name type="synonym">Eumeta japonica</name>
    <dbReference type="NCBI Taxonomy" id="151549"/>
    <lineage>
        <taxon>Eukaryota</taxon>
        <taxon>Metazoa</taxon>
        <taxon>Ecdysozoa</taxon>
        <taxon>Arthropoda</taxon>
        <taxon>Hexapoda</taxon>
        <taxon>Insecta</taxon>
        <taxon>Pterygota</taxon>
        <taxon>Neoptera</taxon>
        <taxon>Endopterygota</taxon>
        <taxon>Lepidoptera</taxon>
        <taxon>Glossata</taxon>
        <taxon>Ditrysia</taxon>
        <taxon>Tineoidea</taxon>
        <taxon>Psychidae</taxon>
        <taxon>Oiketicinae</taxon>
        <taxon>Eumeta</taxon>
    </lineage>
</organism>
<dbReference type="EMBL" id="BGZK01000298">
    <property type="protein sequence ID" value="GBP35046.1"/>
    <property type="molecule type" value="Genomic_DNA"/>
</dbReference>
<name>A0A4C1V8Z3_EUMVA</name>
<dbReference type="AlphaFoldDB" id="A0A4C1V8Z3"/>
<dbReference type="Proteomes" id="UP000299102">
    <property type="component" value="Unassembled WGS sequence"/>
</dbReference>
<proteinExistence type="predicted"/>
<keyword evidence="3" id="KW-1185">Reference proteome</keyword>
<gene>
    <name evidence="2" type="ORF">EVAR_75249_1</name>
</gene>
<evidence type="ECO:0000313" key="2">
    <source>
        <dbReference type="EMBL" id="GBP35046.1"/>
    </source>
</evidence>
<feature type="region of interest" description="Disordered" evidence="1">
    <location>
        <begin position="116"/>
        <end position="152"/>
    </location>
</feature>